<dbReference type="GO" id="GO:0006606">
    <property type="term" value="P:protein import into nucleus"/>
    <property type="evidence" value="ECO:0007669"/>
    <property type="project" value="TreeGrafter"/>
</dbReference>
<feature type="domain" description="Importin N-terminal" evidence="6">
    <location>
        <begin position="23"/>
        <end position="100"/>
    </location>
</feature>
<evidence type="ECO:0000256" key="3">
    <source>
        <dbReference type="ARBA" id="ARBA00022448"/>
    </source>
</evidence>
<evidence type="ECO:0000256" key="1">
    <source>
        <dbReference type="ARBA" id="ARBA00004123"/>
    </source>
</evidence>
<dbReference type="InterPro" id="IPR056840">
    <property type="entry name" value="HEAT_IPO9_central"/>
</dbReference>
<dbReference type="SMART" id="SM00913">
    <property type="entry name" value="IBN_N"/>
    <property type="match status" value="1"/>
</dbReference>
<dbReference type="GO" id="GO:0005829">
    <property type="term" value="C:cytosol"/>
    <property type="evidence" value="ECO:0007669"/>
    <property type="project" value="TreeGrafter"/>
</dbReference>
<keyword evidence="8" id="KW-1185">Reference proteome</keyword>
<dbReference type="InterPro" id="IPR011989">
    <property type="entry name" value="ARM-like"/>
</dbReference>
<dbReference type="PANTHER" id="PTHR10997">
    <property type="entry name" value="IMPORTIN-7, 8, 11"/>
    <property type="match status" value="1"/>
</dbReference>
<comment type="caution">
    <text evidence="7">The sequence shown here is derived from an EMBL/GenBank/DDBJ whole genome shotgun (WGS) entry which is preliminary data.</text>
</comment>
<dbReference type="PANTHER" id="PTHR10997:SF9">
    <property type="entry name" value="IMPORTIN-9"/>
    <property type="match status" value="1"/>
</dbReference>
<comment type="similarity">
    <text evidence="2">Belongs to the importin beta family.</text>
</comment>
<organism evidence="7 8">
    <name type="scientific">Rhizopus stolonifer</name>
    <name type="common">Rhizopus nigricans</name>
    <dbReference type="NCBI Taxonomy" id="4846"/>
    <lineage>
        <taxon>Eukaryota</taxon>
        <taxon>Fungi</taxon>
        <taxon>Fungi incertae sedis</taxon>
        <taxon>Mucoromycota</taxon>
        <taxon>Mucoromycotina</taxon>
        <taxon>Mucoromycetes</taxon>
        <taxon>Mucorales</taxon>
        <taxon>Mucorineae</taxon>
        <taxon>Rhizopodaceae</taxon>
        <taxon>Rhizopus</taxon>
    </lineage>
</organism>
<keyword evidence="5" id="KW-0539">Nucleus</keyword>
<evidence type="ECO:0000256" key="2">
    <source>
        <dbReference type="ARBA" id="ARBA00007991"/>
    </source>
</evidence>
<dbReference type="SUPFAM" id="SSF48371">
    <property type="entry name" value="ARM repeat"/>
    <property type="match status" value="1"/>
</dbReference>
<dbReference type="InterPro" id="IPR001494">
    <property type="entry name" value="Importin-beta_N"/>
</dbReference>
<dbReference type="EMBL" id="PJQM01000045">
    <property type="protein sequence ID" value="RCI07030.1"/>
    <property type="molecule type" value="Genomic_DNA"/>
</dbReference>
<dbReference type="GO" id="GO:0031267">
    <property type="term" value="F:small GTPase binding"/>
    <property type="evidence" value="ECO:0007669"/>
    <property type="project" value="InterPro"/>
</dbReference>
<accession>A0A367KY42</accession>
<comment type="subcellular location">
    <subcellularLocation>
        <location evidence="1">Nucleus</location>
    </subcellularLocation>
</comment>
<keyword evidence="4" id="KW-0653">Protein transport</keyword>
<evidence type="ECO:0000313" key="8">
    <source>
        <dbReference type="Proteomes" id="UP000253551"/>
    </source>
</evidence>
<evidence type="ECO:0000256" key="4">
    <source>
        <dbReference type="ARBA" id="ARBA00022927"/>
    </source>
</evidence>
<name>A0A367KY42_RHIST</name>
<dbReference type="GO" id="GO:0005635">
    <property type="term" value="C:nuclear envelope"/>
    <property type="evidence" value="ECO:0007669"/>
    <property type="project" value="TreeGrafter"/>
</dbReference>
<dbReference type="InterPro" id="IPR058669">
    <property type="entry name" value="TPR_IPO7/11-like"/>
</dbReference>
<dbReference type="AlphaFoldDB" id="A0A367KY42"/>
<dbReference type="InterPro" id="IPR016024">
    <property type="entry name" value="ARM-type_fold"/>
</dbReference>
<dbReference type="Gene3D" id="1.25.10.10">
    <property type="entry name" value="Leucine-rich Repeat Variant"/>
    <property type="match status" value="1"/>
</dbReference>
<evidence type="ECO:0000256" key="5">
    <source>
        <dbReference type="ARBA" id="ARBA00023242"/>
    </source>
</evidence>
<dbReference type="PROSITE" id="PS50166">
    <property type="entry name" value="IMPORTIN_B_NT"/>
    <property type="match status" value="1"/>
</dbReference>
<dbReference type="Pfam" id="PF25758">
    <property type="entry name" value="TPR_IPO11"/>
    <property type="match status" value="1"/>
</dbReference>
<gene>
    <name evidence="7" type="primary">IPO9_1</name>
    <name evidence="7" type="ORF">CU098_013513</name>
</gene>
<dbReference type="Proteomes" id="UP000253551">
    <property type="component" value="Unassembled WGS sequence"/>
</dbReference>
<reference evidence="7 8" key="1">
    <citation type="journal article" date="2018" name="G3 (Bethesda)">
        <title>Phylogenetic and Phylogenomic Definition of Rhizopus Species.</title>
        <authorList>
            <person name="Gryganskyi A.P."/>
            <person name="Golan J."/>
            <person name="Dolatabadi S."/>
            <person name="Mondo S."/>
            <person name="Robb S."/>
            <person name="Idnurm A."/>
            <person name="Muszewska A."/>
            <person name="Steczkiewicz K."/>
            <person name="Masonjones S."/>
            <person name="Liao H.L."/>
            <person name="Gajdeczka M.T."/>
            <person name="Anike F."/>
            <person name="Vuek A."/>
            <person name="Anishchenko I.M."/>
            <person name="Voigt K."/>
            <person name="de Hoog G.S."/>
            <person name="Smith M.E."/>
            <person name="Heitman J."/>
            <person name="Vilgalys R."/>
            <person name="Stajich J.E."/>
        </authorList>
    </citation>
    <scope>NUCLEOTIDE SEQUENCE [LARGE SCALE GENOMIC DNA]</scope>
    <source>
        <strain evidence="7 8">LSU 92-RS-03</strain>
    </source>
</reference>
<dbReference type="OrthoDB" id="431626at2759"/>
<dbReference type="Pfam" id="PF25018">
    <property type="entry name" value="HEAT_IPO9_c"/>
    <property type="match status" value="1"/>
</dbReference>
<evidence type="ECO:0000313" key="7">
    <source>
        <dbReference type="EMBL" id="RCI07030.1"/>
    </source>
</evidence>
<dbReference type="Pfam" id="PF03810">
    <property type="entry name" value="IBN_N"/>
    <property type="match status" value="1"/>
</dbReference>
<evidence type="ECO:0000259" key="6">
    <source>
        <dbReference type="PROSITE" id="PS50166"/>
    </source>
</evidence>
<sequence length="1021" mass="114618">MDNAVFETLLQVADSDGAIRTVAENRLKELATQAEFPISLAKLTVSQQHAVPQLYLAALTLKTYVTTHWSSKNDDKFVGPEPTPESKAAVREIIVTGLADPESKIRVVSAYVVSRIAHDDFPEDWPNLFDILLSYLKSNSSESVHGAMHVLLEMVKRDISIQQLPQIGPVLVPEMYRILTSDNVYSFSTRGRAVNILTSCIEMLSTLREENPALAEQFIAPIIPQWMEAFNVILNHHVQNDAEKATEEYGLKMKVVKCICTINAEFPKYISPSLPQIFEPIWMDLYNLRERYVQEFVSESGDIGETFQDSEGNEIGFQNLLYVLFDFISAACKKKTVRDLFVNAEGAATGFFEQLLYVYLVYMQITQEQIEMWSNDANQFVADEEDGTFTFNARVASIDVLLSLQETFPVPFFNALTAAVQRHVAESVEARKAGNADWWKIQESCLLAVGRVSEELMDALADENKTVQFDLKSMFDHVVLEDMKANEYPFLQGRAFVFASEFAKILPNDMSSQYVAVAVQALQAPSSGIPVKISALRALDNYCKYLNPDHVTPYQVNIMEGTCQLLPMATEESLMLLLDTLASAVKINQEVTARYEHILTPAILQIWQKYATDSIITSYILDLFEEFAKNTFYYAALCKTALPFVNQVFSTPNTDPVVHASAVDLLTAMAAYGPSPLPEEFTEQMFPGLMQLTWSVPDIDLLQSAQECLKTLISKDADHIMRWRDPSGKSGLDYIIHFIAKLLEPTGSDSDAIFVGDLIVTLIQKVGHGIAPVLPDLLTAVLGRLMNTDYQPFIQSLVMVFAHLIISQQETVFQFLCDAQINGKSGLEVLMTTWCDNYDSFSGYYTMKVSAIALSKIFASNDPRLANITVKGDIVVNPNAGIVTRSRAKRNPDQYTAIPLTAKIIKLLVADATTAYMNEQAPAEDAESVDDEGGDWEDVDDEPFSTRINLLSDMLAQVNDNDDEEDNPELKNDPIYQTDMKAYLTEFFRNCNTHNINHFHEICQTQLNLEEKQTLEYVLRQ</sequence>
<keyword evidence="3" id="KW-0813">Transport</keyword>
<dbReference type="STRING" id="4846.A0A367KY42"/>
<proteinExistence type="inferred from homology"/>
<protein>
    <submittedName>
        <fullName evidence="7">Importin 9</fullName>
    </submittedName>
</protein>